<reference evidence="4" key="1">
    <citation type="submission" date="2011-11" db="EMBL/GenBank/DDBJ databases">
        <title>Improved High-Quality Draft sequence of Desulfovibrio sp. U5L.</title>
        <authorList>
            <consortium name="US DOE Joint Genome Institute"/>
            <person name="Lucas S."/>
            <person name="Han J."/>
            <person name="Lapidus A."/>
            <person name="Cheng J.-F."/>
            <person name="Goodwin L."/>
            <person name="Pitluck S."/>
            <person name="Peters L."/>
            <person name="Ovchinnikova G."/>
            <person name="Held B."/>
            <person name="Detter J.C."/>
            <person name="Han C."/>
            <person name="Tapia R."/>
            <person name="Land M."/>
            <person name="Hauser L."/>
            <person name="Kyrpides N."/>
            <person name="Ivanova N."/>
            <person name="Pagani I."/>
            <person name="Gabster J."/>
            <person name="Walker C."/>
            <person name="Stolyar S."/>
            <person name="Stahl D."/>
            <person name="Arkin A."/>
            <person name="Dehal P."/>
            <person name="Hazen T."/>
            <person name="Woyke T."/>
        </authorList>
    </citation>
    <scope>NUCLEOTIDE SEQUENCE [LARGE SCALE GENOMIC DNA]</scope>
    <source>
        <strain evidence="4">U5L</strain>
    </source>
</reference>
<name>I2PY68_9BACT</name>
<dbReference type="Gene3D" id="1.10.10.10">
    <property type="entry name" value="Winged helix-like DNA-binding domain superfamily/Winged helix DNA-binding domain"/>
    <property type="match status" value="1"/>
</dbReference>
<feature type="binding site" evidence="2">
    <location>
        <begin position="215"/>
        <end position="222"/>
    </location>
    <ligand>
        <name>ATP</name>
        <dbReference type="ChEBI" id="CHEBI:30616"/>
    </ligand>
</feature>
<dbReference type="InterPro" id="IPR025230">
    <property type="entry name" value="DUF4172"/>
</dbReference>
<dbReference type="InterPro" id="IPR036597">
    <property type="entry name" value="Fido-like_dom_sf"/>
</dbReference>
<dbReference type="Gene3D" id="1.10.3290.10">
    <property type="entry name" value="Fido-like domain"/>
    <property type="match status" value="1"/>
</dbReference>
<dbReference type="InterPro" id="IPR003812">
    <property type="entry name" value="Fido"/>
</dbReference>
<evidence type="ECO:0000313" key="4">
    <source>
        <dbReference type="EMBL" id="EIG52474.1"/>
    </source>
</evidence>
<dbReference type="AlphaFoldDB" id="I2PY68"/>
<evidence type="ECO:0000256" key="1">
    <source>
        <dbReference type="PIRSR" id="PIRSR640198-1"/>
    </source>
</evidence>
<feature type="active site" evidence="1">
    <location>
        <position position="211"/>
    </location>
</feature>
<evidence type="ECO:0000259" key="3">
    <source>
        <dbReference type="PROSITE" id="PS51459"/>
    </source>
</evidence>
<dbReference type="OrthoDB" id="9813719at2"/>
<dbReference type="eggNOG" id="COG3177">
    <property type="taxonomic scope" value="Bacteria"/>
</dbReference>
<dbReference type="PANTHER" id="PTHR13504:SF33">
    <property type="entry name" value="FIC FAMILY PROTEIN"/>
    <property type="match status" value="1"/>
</dbReference>
<evidence type="ECO:0000256" key="2">
    <source>
        <dbReference type="PIRSR" id="PIRSR640198-2"/>
    </source>
</evidence>
<dbReference type="GO" id="GO:0005524">
    <property type="term" value="F:ATP binding"/>
    <property type="evidence" value="ECO:0007669"/>
    <property type="project" value="UniProtKB-KW"/>
</dbReference>
<dbReference type="Pfam" id="PF02661">
    <property type="entry name" value="Fic"/>
    <property type="match status" value="1"/>
</dbReference>
<protein>
    <recommendedName>
        <fullName evidence="3">Fido domain-containing protein</fullName>
    </recommendedName>
</protein>
<dbReference type="PANTHER" id="PTHR13504">
    <property type="entry name" value="FIDO DOMAIN-CONTAINING PROTEIN DDB_G0283145"/>
    <property type="match status" value="1"/>
</dbReference>
<dbReference type="SUPFAM" id="SSF140931">
    <property type="entry name" value="Fic-like"/>
    <property type="match status" value="1"/>
</dbReference>
<dbReference type="EMBL" id="JH600068">
    <property type="protein sequence ID" value="EIG52474.1"/>
    <property type="molecule type" value="Genomic_DNA"/>
</dbReference>
<keyword evidence="2" id="KW-0067">ATP-binding</keyword>
<dbReference type="HOGENOM" id="CLU_041789_0_0_7"/>
<dbReference type="Pfam" id="PF13776">
    <property type="entry name" value="DUF4172"/>
    <property type="match status" value="1"/>
</dbReference>
<feature type="domain" description="Fido" evidence="3">
    <location>
        <begin position="120"/>
        <end position="276"/>
    </location>
</feature>
<organism evidence="4">
    <name type="scientific">Desulfovibrio sp. U5L</name>
    <dbReference type="NCBI Taxonomy" id="596152"/>
    <lineage>
        <taxon>Bacteria</taxon>
        <taxon>Pseudomonadati</taxon>
        <taxon>Thermodesulfobacteriota</taxon>
        <taxon>Desulfovibrionia</taxon>
        <taxon>Desulfovibrionales</taxon>
        <taxon>Desulfovibrionaceae</taxon>
        <taxon>Desulfovibrio</taxon>
    </lineage>
</organism>
<accession>I2PY68</accession>
<feature type="binding site" evidence="2">
    <location>
        <begin position="253"/>
        <end position="254"/>
    </location>
    <ligand>
        <name>ATP</name>
        <dbReference type="ChEBI" id="CHEBI:30616"/>
    </ligand>
</feature>
<dbReference type="PROSITE" id="PS51459">
    <property type="entry name" value="FIDO"/>
    <property type="match status" value="1"/>
</dbReference>
<keyword evidence="2" id="KW-0547">Nucleotide-binding</keyword>
<dbReference type="InterPro" id="IPR040198">
    <property type="entry name" value="Fido_containing"/>
</dbReference>
<proteinExistence type="predicted"/>
<gene>
    <name evidence="4" type="ORF">DesU5LDRAFT_0771</name>
</gene>
<sequence length="374" mass="41011">MKRIIEPRYIWQQPDWPRLRWDAAALLSPLGTARRLQGRLAARVAALGLEAGPAGDADILSEEVLTNSAIEGERLDAAGVRSSVARHLDLPTAGLPEPGPREEGAVAVLLDAVRRADAPLDAKRLFSWHAALFPSGYSGLRRITVGAWRGPAPMRVVSGRESREVVHFEAPPHDRVPGEMDRFFAWWREKGGEPDGLVRAGLAHLYFVTIHPFEDGNGRLARTLTDMALAQDDGSGLRPYSLSARILAERKDYYEILERTQKGGLAVTDWLVWFLGLTARALERADTVLDRVSAKAAFWRRAGGIFINARQRKALNRLLDAGDAFEGGLTTRKYMGMTGASRATAYRDMAELVAAGLLLENPGGGRNASYRVAV</sequence>
<dbReference type="STRING" id="596152.DesU5LDRAFT_0771"/>
<dbReference type="InterPro" id="IPR036388">
    <property type="entry name" value="WH-like_DNA-bd_sf"/>
</dbReference>